<evidence type="ECO:0000313" key="4">
    <source>
        <dbReference type="RefSeq" id="XP_021835807.1"/>
    </source>
</evidence>
<keyword evidence="2" id="KW-1185">Reference proteome</keyword>
<feature type="region of interest" description="Disordered" evidence="1">
    <location>
        <begin position="241"/>
        <end position="272"/>
    </location>
</feature>
<dbReference type="Gene3D" id="1.25.40.10">
    <property type="entry name" value="Tetratricopeptide repeat domain"/>
    <property type="match status" value="1"/>
</dbReference>
<dbReference type="Proteomes" id="UP000813463">
    <property type="component" value="Chromosome 2"/>
</dbReference>
<sequence>MLRLAARYVLQQSSQLGRVSCQSPKIWFSTMHQTEGQSQVTSNDFGKENSNDHSLFLGQKITRKEKTRFLINALFDLEDSKDAIYGTLDAWVAWEQNFPIAALKNVLLALEKEQQWHRVIQVIKWMLSKGQGTTVGTYQQLIRALDMDHRAEEAHNIWMKKIGNNLHSVPWQTCHLMISVYHRNNMLEHLVKLFRRLEAFHRKPPEKSIVQKVADAYELLGLVDDKERLLLKYADLLSKNRDESKMKSNRVKSRKKETSSGSRSDVANGEKA</sequence>
<dbReference type="PANTHER" id="PTHR47603:SF1">
    <property type="entry name" value="PPR CONTAINING-LIKE PROTEIN"/>
    <property type="match status" value="1"/>
</dbReference>
<accession>A0A9R0HS24</accession>
<dbReference type="InterPro" id="IPR011990">
    <property type="entry name" value="TPR-like_helical_dom_sf"/>
</dbReference>
<dbReference type="AlphaFoldDB" id="A0A9R0HS24"/>
<reference evidence="3 4" key="2">
    <citation type="submission" date="2025-04" db="UniProtKB">
        <authorList>
            <consortium name="RefSeq"/>
        </authorList>
    </citation>
    <scope>IDENTIFICATION</scope>
</reference>
<dbReference type="RefSeq" id="XP_021835807.1">
    <property type="nucleotide sequence ID" value="XM_021980115.1"/>
</dbReference>
<protein>
    <submittedName>
        <fullName evidence="3 4">Pentatricopeptide repeat-containing protein At4g18975, chloroplastic isoform X1</fullName>
    </submittedName>
</protein>
<proteinExistence type="predicted"/>
<dbReference type="RefSeq" id="XP_021835806.1">
    <property type="nucleotide sequence ID" value="XM_021980114.1"/>
</dbReference>
<dbReference type="OrthoDB" id="1878928at2759"/>
<name>A0A9R0HS24_SPIOL</name>
<organism evidence="2 3">
    <name type="scientific">Spinacia oleracea</name>
    <name type="common">Spinach</name>
    <dbReference type="NCBI Taxonomy" id="3562"/>
    <lineage>
        <taxon>Eukaryota</taxon>
        <taxon>Viridiplantae</taxon>
        <taxon>Streptophyta</taxon>
        <taxon>Embryophyta</taxon>
        <taxon>Tracheophyta</taxon>
        <taxon>Spermatophyta</taxon>
        <taxon>Magnoliopsida</taxon>
        <taxon>eudicotyledons</taxon>
        <taxon>Gunneridae</taxon>
        <taxon>Pentapetalae</taxon>
        <taxon>Caryophyllales</taxon>
        <taxon>Chenopodiaceae</taxon>
        <taxon>Chenopodioideae</taxon>
        <taxon>Anserineae</taxon>
        <taxon>Spinacia</taxon>
    </lineage>
</organism>
<evidence type="ECO:0000313" key="2">
    <source>
        <dbReference type="Proteomes" id="UP000813463"/>
    </source>
</evidence>
<gene>
    <name evidence="3 4" type="primary">LOC110775514</name>
</gene>
<dbReference type="GeneID" id="110775514"/>
<dbReference type="PANTHER" id="PTHR47603">
    <property type="entry name" value="PPR CONTAINING-LIKE PROTEIN"/>
    <property type="match status" value="1"/>
</dbReference>
<dbReference type="KEGG" id="soe:110775514"/>
<evidence type="ECO:0000313" key="3">
    <source>
        <dbReference type="RefSeq" id="XP_021835806.1"/>
    </source>
</evidence>
<reference evidence="2" key="1">
    <citation type="journal article" date="2021" name="Nat. Commun.">
        <title>Genomic analyses provide insights into spinach domestication and the genetic basis of agronomic traits.</title>
        <authorList>
            <person name="Cai X."/>
            <person name="Sun X."/>
            <person name="Xu C."/>
            <person name="Sun H."/>
            <person name="Wang X."/>
            <person name="Ge C."/>
            <person name="Zhang Z."/>
            <person name="Wang Q."/>
            <person name="Fei Z."/>
            <person name="Jiao C."/>
            <person name="Wang Q."/>
        </authorList>
    </citation>
    <scope>NUCLEOTIDE SEQUENCE [LARGE SCALE GENOMIC DNA]</scope>
    <source>
        <strain evidence="2">cv. Varoflay</strain>
    </source>
</reference>
<evidence type="ECO:0000256" key="1">
    <source>
        <dbReference type="SAM" id="MobiDB-lite"/>
    </source>
</evidence>